<sequence>MSRGTAWLELALLVPWLLKAGHEPRDADEWVSRFPSWSQAPAADIDVFSAAFAEQWRAAAERRDDAWVRLHAELTGRWAAYRLKKAPPEKCRNSSDRRSGRA</sequence>
<reference evidence="2" key="1">
    <citation type="journal article" date="2019" name="Int. J. Syst. Evol. Microbiol.">
        <title>The Global Catalogue of Microorganisms (GCM) 10K type strain sequencing project: providing services to taxonomists for standard genome sequencing and annotation.</title>
        <authorList>
            <consortium name="The Broad Institute Genomics Platform"/>
            <consortium name="The Broad Institute Genome Sequencing Center for Infectious Disease"/>
            <person name="Wu L."/>
            <person name="Ma J."/>
        </authorList>
    </citation>
    <scope>NUCLEOTIDE SEQUENCE [LARGE SCALE GENOMIC DNA]</scope>
    <source>
        <strain evidence="2">JCM 31202</strain>
    </source>
</reference>
<dbReference type="RefSeq" id="WP_378299816.1">
    <property type="nucleotide sequence ID" value="NZ_JBHTJA010000032.1"/>
</dbReference>
<evidence type="ECO:0000313" key="2">
    <source>
        <dbReference type="Proteomes" id="UP001596972"/>
    </source>
</evidence>
<keyword evidence="2" id="KW-1185">Reference proteome</keyword>
<name>A0ABW3EPF2_9ACTN</name>
<gene>
    <name evidence="1" type="ORF">ACFQ11_17655</name>
</gene>
<proteinExistence type="predicted"/>
<organism evidence="1 2">
    <name type="scientific">Actinomadura sediminis</name>
    <dbReference type="NCBI Taxonomy" id="1038904"/>
    <lineage>
        <taxon>Bacteria</taxon>
        <taxon>Bacillati</taxon>
        <taxon>Actinomycetota</taxon>
        <taxon>Actinomycetes</taxon>
        <taxon>Streptosporangiales</taxon>
        <taxon>Thermomonosporaceae</taxon>
        <taxon>Actinomadura</taxon>
    </lineage>
</organism>
<protein>
    <submittedName>
        <fullName evidence="1">Uncharacterized protein</fullName>
    </submittedName>
</protein>
<accession>A0ABW3EPF2</accession>
<evidence type="ECO:0000313" key="1">
    <source>
        <dbReference type="EMBL" id="MFD0902228.1"/>
    </source>
</evidence>
<dbReference type="Proteomes" id="UP001596972">
    <property type="component" value="Unassembled WGS sequence"/>
</dbReference>
<dbReference type="EMBL" id="JBHTJA010000032">
    <property type="protein sequence ID" value="MFD0902228.1"/>
    <property type="molecule type" value="Genomic_DNA"/>
</dbReference>
<comment type="caution">
    <text evidence="1">The sequence shown here is derived from an EMBL/GenBank/DDBJ whole genome shotgun (WGS) entry which is preliminary data.</text>
</comment>